<comment type="caution">
    <text evidence="5">The sequence shown here is derived from an EMBL/GenBank/DDBJ whole genome shotgun (WGS) entry which is preliminary data.</text>
</comment>
<gene>
    <name evidence="5" type="ORF">HYX28_09185</name>
</gene>
<comment type="similarity">
    <text evidence="3">Belongs to the MoxR family.</text>
</comment>
<dbReference type="AlphaFoldDB" id="A0A932EQJ2"/>
<proteinExistence type="inferred from homology"/>
<reference evidence="5" key="1">
    <citation type="submission" date="2020-07" db="EMBL/GenBank/DDBJ databases">
        <title>Huge and variable diversity of episymbiotic CPR bacteria and DPANN archaea in groundwater ecosystems.</title>
        <authorList>
            <person name="He C.Y."/>
            <person name="Keren R."/>
            <person name="Whittaker M."/>
            <person name="Farag I.F."/>
            <person name="Doudna J."/>
            <person name="Cate J.H.D."/>
            <person name="Banfield J.F."/>
        </authorList>
    </citation>
    <scope>NUCLEOTIDE SEQUENCE</scope>
    <source>
        <strain evidence="5">NC_groundwater_580_Pr5_B-0.1um_64_19</strain>
    </source>
</reference>
<dbReference type="CDD" id="cd00009">
    <property type="entry name" value="AAA"/>
    <property type="match status" value="1"/>
</dbReference>
<dbReference type="Gene3D" id="1.10.8.80">
    <property type="entry name" value="Magnesium chelatase subunit I, C-Terminal domain"/>
    <property type="match status" value="1"/>
</dbReference>
<dbReference type="FunFam" id="3.40.50.300:FF:000640">
    <property type="entry name" value="MoxR family ATPase"/>
    <property type="match status" value="1"/>
</dbReference>
<dbReference type="PANTHER" id="PTHR42759:SF5">
    <property type="entry name" value="METHANOL DEHYDROGENASE REGULATOR"/>
    <property type="match status" value="1"/>
</dbReference>
<dbReference type="InterPro" id="IPR027417">
    <property type="entry name" value="P-loop_NTPase"/>
</dbReference>
<sequence>MNPQTAVGAEALAKRAAALESALQRVIRGKDEVVRLSLVAILARGHLLIEGVPGVGKTTLAQALARAVDCTFQRIQFTADMLPSDVVGISIYSAMEQKFEFKPGPIFANVVLADEINRTTPKTQSALLEAMNEGQVTVDSHSHILPQPFVVIATQNPVEHHGTYPLPESQMDRFLIRARMGYPDSGSEREILRAEAGTAQLEALQPVLTAAEVVAMQQEATRVRVDESLVEYTLEIVKRTRESEYLSLGVSPRGSLMLYRAAQALAFVEGRSFATPEDFKQLSSAVFAHRVVPNARYSTTLKKTEQSEQILREIVDSVPVPV</sequence>
<dbReference type="EMBL" id="JACPNR010000011">
    <property type="protein sequence ID" value="MBI2678943.1"/>
    <property type="molecule type" value="Genomic_DNA"/>
</dbReference>
<organism evidence="5 6">
    <name type="scientific">Candidatus Korobacter versatilis</name>
    <dbReference type="NCBI Taxonomy" id="658062"/>
    <lineage>
        <taxon>Bacteria</taxon>
        <taxon>Pseudomonadati</taxon>
        <taxon>Acidobacteriota</taxon>
        <taxon>Terriglobia</taxon>
        <taxon>Terriglobales</taxon>
        <taxon>Candidatus Korobacteraceae</taxon>
        <taxon>Candidatus Korobacter</taxon>
    </lineage>
</organism>
<dbReference type="Gene3D" id="3.40.50.300">
    <property type="entry name" value="P-loop containing nucleotide triphosphate hydrolases"/>
    <property type="match status" value="1"/>
</dbReference>
<dbReference type="Pfam" id="PF17863">
    <property type="entry name" value="AAA_lid_2"/>
    <property type="match status" value="1"/>
</dbReference>
<dbReference type="Pfam" id="PF07726">
    <property type="entry name" value="AAA_3"/>
    <property type="match status" value="1"/>
</dbReference>
<evidence type="ECO:0000256" key="1">
    <source>
        <dbReference type="ARBA" id="ARBA00022741"/>
    </source>
</evidence>
<dbReference type="PIRSF" id="PIRSF002849">
    <property type="entry name" value="AAA_ATPase_chaperone_MoxR_prd"/>
    <property type="match status" value="1"/>
</dbReference>
<dbReference type="GO" id="GO:0016887">
    <property type="term" value="F:ATP hydrolysis activity"/>
    <property type="evidence" value="ECO:0007669"/>
    <property type="project" value="InterPro"/>
</dbReference>
<dbReference type="SMART" id="SM00382">
    <property type="entry name" value="AAA"/>
    <property type="match status" value="1"/>
</dbReference>
<dbReference type="InterPro" id="IPR050764">
    <property type="entry name" value="CbbQ/NirQ/NorQ/GpvN"/>
</dbReference>
<accession>A0A932EQJ2</accession>
<dbReference type="SUPFAM" id="SSF52540">
    <property type="entry name" value="P-loop containing nucleoside triphosphate hydrolases"/>
    <property type="match status" value="1"/>
</dbReference>
<protein>
    <submittedName>
        <fullName evidence="5">MoxR family ATPase</fullName>
    </submittedName>
</protein>
<dbReference type="PANTHER" id="PTHR42759">
    <property type="entry name" value="MOXR FAMILY PROTEIN"/>
    <property type="match status" value="1"/>
</dbReference>
<dbReference type="InterPro" id="IPR011703">
    <property type="entry name" value="ATPase_AAA-3"/>
</dbReference>
<evidence type="ECO:0000256" key="3">
    <source>
        <dbReference type="ARBA" id="ARBA00061607"/>
    </source>
</evidence>
<dbReference type="InterPro" id="IPR003593">
    <property type="entry name" value="AAA+_ATPase"/>
</dbReference>
<keyword evidence="1" id="KW-0547">Nucleotide-binding</keyword>
<evidence type="ECO:0000313" key="6">
    <source>
        <dbReference type="Proteomes" id="UP000779809"/>
    </source>
</evidence>
<feature type="domain" description="AAA+ ATPase" evidence="4">
    <location>
        <begin position="43"/>
        <end position="184"/>
    </location>
</feature>
<evidence type="ECO:0000256" key="2">
    <source>
        <dbReference type="ARBA" id="ARBA00022840"/>
    </source>
</evidence>
<dbReference type="Proteomes" id="UP000779809">
    <property type="component" value="Unassembled WGS sequence"/>
</dbReference>
<evidence type="ECO:0000259" key="4">
    <source>
        <dbReference type="SMART" id="SM00382"/>
    </source>
</evidence>
<name>A0A932EQJ2_9BACT</name>
<dbReference type="InterPro" id="IPR041628">
    <property type="entry name" value="ChlI/MoxR_AAA_lid"/>
</dbReference>
<dbReference type="GO" id="GO:0005524">
    <property type="term" value="F:ATP binding"/>
    <property type="evidence" value="ECO:0007669"/>
    <property type="project" value="UniProtKB-KW"/>
</dbReference>
<evidence type="ECO:0000313" key="5">
    <source>
        <dbReference type="EMBL" id="MBI2678943.1"/>
    </source>
</evidence>
<keyword evidence="2" id="KW-0067">ATP-binding</keyword>